<accession>A0A0D1XE62</accession>
<dbReference type="EMBL" id="KN846951">
    <property type="protein sequence ID" value="KIV86331.1"/>
    <property type="molecule type" value="Genomic_DNA"/>
</dbReference>
<dbReference type="Proteomes" id="UP000053599">
    <property type="component" value="Unassembled WGS sequence"/>
</dbReference>
<protein>
    <submittedName>
        <fullName evidence="1">Uncharacterized protein</fullName>
    </submittedName>
</protein>
<dbReference type="HOGENOM" id="CLU_1586494_0_0_1"/>
<name>A0A0D1XE62_9EURO</name>
<gene>
    <name evidence="1" type="ORF">PV11_01948</name>
</gene>
<evidence type="ECO:0000313" key="1">
    <source>
        <dbReference type="EMBL" id="KIV86331.1"/>
    </source>
</evidence>
<sequence>MAEYQLGMIYERLAHVVDFGAVAITMPQVTEPFQHNILCIHKQILFARLSICRTPLSSSIDTEHLHKTLKTREHTFKHQRTPDFTRLSSIVTMSAPSKSSLQSTSTTTATTYQDRAEDAILEMRAREAVAAMETPDGHPRRCSSPERKRILGAIVRWELRKLEREGGL</sequence>
<reference evidence="1 2" key="1">
    <citation type="submission" date="2015-01" db="EMBL/GenBank/DDBJ databases">
        <title>The Genome Sequence of Exophiala sideris CBS121828.</title>
        <authorList>
            <consortium name="The Broad Institute Genomics Platform"/>
            <person name="Cuomo C."/>
            <person name="de Hoog S."/>
            <person name="Gorbushina A."/>
            <person name="Stielow B."/>
            <person name="Teixiera M."/>
            <person name="Abouelleil A."/>
            <person name="Chapman S.B."/>
            <person name="Priest M."/>
            <person name="Young S.K."/>
            <person name="Wortman J."/>
            <person name="Nusbaum C."/>
            <person name="Birren B."/>
        </authorList>
    </citation>
    <scope>NUCLEOTIDE SEQUENCE [LARGE SCALE GENOMIC DNA]</scope>
    <source>
        <strain evidence="1 2">CBS 121828</strain>
    </source>
</reference>
<evidence type="ECO:0000313" key="2">
    <source>
        <dbReference type="Proteomes" id="UP000053599"/>
    </source>
</evidence>
<proteinExistence type="predicted"/>
<dbReference type="AlphaFoldDB" id="A0A0D1XE62"/>
<organism evidence="1 2">
    <name type="scientific">Exophiala sideris</name>
    <dbReference type="NCBI Taxonomy" id="1016849"/>
    <lineage>
        <taxon>Eukaryota</taxon>
        <taxon>Fungi</taxon>
        <taxon>Dikarya</taxon>
        <taxon>Ascomycota</taxon>
        <taxon>Pezizomycotina</taxon>
        <taxon>Eurotiomycetes</taxon>
        <taxon>Chaetothyriomycetidae</taxon>
        <taxon>Chaetothyriales</taxon>
        <taxon>Herpotrichiellaceae</taxon>
        <taxon>Exophiala</taxon>
    </lineage>
</organism>